<sequence length="500" mass="52826">MARVLSVGVLATVLAPAIGDGHASAQSTGGCTTNSFTTPSWLVDNLELQRAANQTVASFNALNRATDVSLELECSSSSSPTAGGWQSCRIRNVTEHLLAAAFRADNATAWFRFSETWSCSDLTPSEPITFSAVGNSSVALDCNAEKSKTTTCRPTKPVLVKATLSSPVKVTPSYVSGPTGHDAEGCTAQSGKPAWESGNAFVIIRNDNLGYIASCGGPLTADSGPQALTCTGQVPRRRPDKYQIETALSFDPDTFVLAINQTWYCDDQDPAEPFAITGYGTTALDLQCQVFDGTGEGNTTTFCTGVTDGTFAGEATGRPAALPPYSLRDPLPTAEGCTVSSVVAPGWWLNDFVTNTTRARNDTVTARFGLERRGGVGAAAPAGSFSIVAADGVRYYYSSAADGSVDALLPWNECVLESVANAALAPTGCEFRYRMATRFLALKVQWTCNDLDAENPIAFSGELETRVPEFTCVTSGNDIRCASPNPNPWDANVTSVAWEP</sequence>
<dbReference type="Proteomes" id="UP000007322">
    <property type="component" value="Chromosome 3"/>
</dbReference>
<dbReference type="OrthoDB" id="3727384at2759"/>
<dbReference type="AlphaFoldDB" id="G2QD50"/>
<gene>
    <name evidence="2" type="ORF">MYCTH_101321</name>
</gene>
<organism evidence="2 3">
    <name type="scientific">Thermothelomyces thermophilus (strain ATCC 42464 / BCRC 31852 / DSM 1799)</name>
    <name type="common">Sporotrichum thermophile</name>
    <dbReference type="NCBI Taxonomy" id="573729"/>
    <lineage>
        <taxon>Eukaryota</taxon>
        <taxon>Fungi</taxon>
        <taxon>Dikarya</taxon>
        <taxon>Ascomycota</taxon>
        <taxon>Pezizomycotina</taxon>
        <taxon>Sordariomycetes</taxon>
        <taxon>Sordariomycetidae</taxon>
        <taxon>Sordariales</taxon>
        <taxon>Chaetomiaceae</taxon>
        <taxon>Thermothelomyces</taxon>
    </lineage>
</organism>
<evidence type="ECO:0000313" key="3">
    <source>
        <dbReference type="Proteomes" id="UP000007322"/>
    </source>
</evidence>
<dbReference type="HOGENOM" id="CLU_029216_0_0_1"/>
<dbReference type="PROSITE" id="PS51257">
    <property type="entry name" value="PROKAR_LIPOPROTEIN"/>
    <property type="match status" value="1"/>
</dbReference>
<dbReference type="KEGG" id="mtm:MYCTH_101321"/>
<keyword evidence="3" id="KW-1185">Reference proteome</keyword>
<protein>
    <recommendedName>
        <fullName evidence="4">AA1-like domain-containing protein</fullName>
    </recommendedName>
</protein>
<evidence type="ECO:0000256" key="1">
    <source>
        <dbReference type="SAM" id="SignalP"/>
    </source>
</evidence>
<dbReference type="VEuPathDB" id="FungiDB:MYCTH_101321"/>
<dbReference type="EMBL" id="CP003004">
    <property type="protein sequence ID" value="AEO58268.1"/>
    <property type="molecule type" value="Genomic_DNA"/>
</dbReference>
<dbReference type="OMA" id="GCTANSF"/>
<dbReference type="RefSeq" id="XP_003663513.1">
    <property type="nucleotide sequence ID" value="XM_003663465.1"/>
</dbReference>
<dbReference type="GeneID" id="11509547"/>
<evidence type="ECO:0000313" key="2">
    <source>
        <dbReference type="EMBL" id="AEO58268.1"/>
    </source>
</evidence>
<name>G2QD50_THET4</name>
<accession>G2QD50</accession>
<dbReference type="eggNOG" id="ENOG502RIVA">
    <property type="taxonomic scope" value="Eukaryota"/>
</dbReference>
<keyword evidence="1" id="KW-0732">Signal</keyword>
<feature type="signal peptide" evidence="1">
    <location>
        <begin position="1"/>
        <end position="25"/>
    </location>
</feature>
<evidence type="ECO:0008006" key="4">
    <source>
        <dbReference type="Google" id="ProtNLM"/>
    </source>
</evidence>
<proteinExistence type="predicted"/>
<feature type="chain" id="PRO_5003436197" description="AA1-like domain-containing protein" evidence="1">
    <location>
        <begin position="26"/>
        <end position="500"/>
    </location>
</feature>
<dbReference type="InParanoid" id="G2QD50"/>
<reference evidence="2 3" key="1">
    <citation type="journal article" date="2011" name="Nat. Biotechnol.">
        <title>Comparative genomic analysis of the thermophilic biomass-degrading fungi Myceliophthora thermophila and Thielavia terrestris.</title>
        <authorList>
            <person name="Berka R.M."/>
            <person name="Grigoriev I.V."/>
            <person name="Otillar R."/>
            <person name="Salamov A."/>
            <person name="Grimwood J."/>
            <person name="Reid I."/>
            <person name="Ishmael N."/>
            <person name="John T."/>
            <person name="Darmond C."/>
            <person name="Moisan M.-C."/>
            <person name="Henrissat B."/>
            <person name="Coutinho P.M."/>
            <person name="Lombard V."/>
            <person name="Natvig D.O."/>
            <person name="Lindquist E."/>
            <person name="Schmutz J."/>
            <person name="Lucas S."/>
            <person name="Harris P."/>
            <person name="Powlowski J."/>
            <person name="Bellemare A."/>
            <person name="Taylor D."/>
            <person name="Butler G."/>
            <person name="de Vries R.P."/>
            <person name="Allijn I.E."/>
            <person name="van den Brink J."/>
            <person name="Ushinsky S."/>
            <person name="Storms R."/>
            <person name="Powell A.J."/>
            <person name="Paulsen I.T."/>
            <person name="Elbourne L.D.H."/>
            <person name="Baker S.E."/>
            <person name="Magnuson J."/>
            <person name="LaBoissiere S."/>
            <person name="Clutterbuck A.J."/>
            <person name="Martinez D."/>
            <person name="Wogulis M."/>
            <person name="de Leon A.L."/>
            <person name="Rey M.W."/>
            <person name="Tsang A."/>
        </authorList>
    </citation>
    <scope>NUCLEOTIDE SEQUENCE [LARGE SCALE GENOMIC DNA]</scope>
    <source>
        <strain evidence="3">ATCC 42464 / BCRC 31852 / DSM 1799</strain>
    </source>
</reference>